<feature type="transmembrane region" description="Helical" evidence="1">
    <location>
        <begin position="12"/>
        <end position="29"/>
    </location>
</feature>
<reference evidence="4 6" key="1">
    <citation type="submission" date="2018-07" db="EMBL/GenBank/DDBJ databases">
        <authorList>
            <person name="Ye Y."/>
        </authorList>
    </citation>
    <scope>NUCLEOTIDE SEQUENCE [LARGE SCALE GENOMIC DNA]</scope>
    <source>
        <strain evidence="4">110B</strain>
        <strain evidence="6">H14(2018)</strain>
    </source>
</reference>
<keyword evidence="1" id="KW-0812">Transmembrane</keyword>
<sequence length="824" mass="88878">MPIQREKWALGLFTSILFASALACLVWAVTHAGQPALYYSVYLFMGAALMAVGAICSAPLPQRVPIRITLTPTACLVCASALPVPWVVLCTAVGVSVARLVVSRSRSSGLHKTIHNSSMDVVTAAAAGSVMYSFGLQPGFSEADVGDPNLVRHMIAFLTAAVAVLALEELVTITTVRLATGRPFLLVLRHLWRTRLIVAVGEIVTAGLVAVVTGLDLRALIALPTVMLIVHLALTYRLQIREERRAWEDLAVLSDALSARDLDFVLRTAAAGAVRLFGARAADIEIDGSERLVRAGGDAGDARVVYDGPAADAPDIVESRPTVRSEFGDNATGLHGVVRLYLAGVGDELSARERVTLRTFTATLATSLDNAHAYDLLEQEARRHEVAAAQDSDTGLCNRRTLLARVAEIATGTCHVVAVRLENYDFLADQIGRDAALTLLNELAGRLCHAPGDPGSVVGRIGDAEFALIMWAVPRDAAYQRACWTVAALRRPVTTDRGMLNVRASAGMTSGAAADVAELLVAAEQVMWRAIRRGQDRLVSYHTGPAYGRALDRDLVDARMSIAYEPIVDLTTGSIVMMQSVPRILYSRHDVLVADEYIYQLVTNQDGLEALARKVLTRSLSAAVTWREALPHVALVVPVPARALTPRFVDGLRDLLRNHAVAGSSLVLELAQPTGLPGRDVTDLLRQYGVRLLLGSYGSIQGSIQTLNAATWSFLRLDPAYALDAGWRPAQAVIRAAADLAFDLDLAVIAPGITVEEERHELARLGCALGGGPLFGGEMFPSQVRNHASLWQPTALHDGAQIVRLHRTRWTTRPRRAVWQRHDG</sequence>
<dbReference type="SMART" id="SM00267">
    <property type="entry name" value="GGDEF"/>
    <property type="match status" value="1"/>
</dbReference>
<dbReference type="InterPro" id="IPR001633">
    <property type="entry name" value="EAL_dom"/>
</dbReference>
<evidence type="ECO:0000259" key="3">
    <source>
        <dbReference type="PROSITE" id="PS50887"/>
    </source>
</evidence>
<evidence type="ECO:0000259" key="2">
    <source>
        <dbReference type="PROSITE" id="PS50883"/>
    </source>
</evidence>
<accession>A0A6N3K931</accession>
<dbReference type="EMBL" id="CP031263">
    <property type="protein sequence ID" value="AXH93696.1"/>
    <property type="molecule type" value="Genomic_DNA"/>
</dbReference>
<feature type="transmembrane region" description="Helical" evidence="1">
    <location>
        <begin position="154"/>
        <end position="176"/>
    </location>
</feature>
<evidence type="ECO:0000256" key="1">
    <source>
        <dbReference type="SAM" id="Phobius"/>
    </source>
</evidence>
<organism evidence="4 6">
    <name type="scientific">Micromonospora aurantiaca</name>
    <name type="common">nom. illeg.</name>
    <dbReference type="NCBI Taxonomy" id="47850"/>
    <lineage>
        <taxon>Bacteria</taxon>
        <taxon>Bacillati</taxon>
        <taxon>Actinomycetota</taxon>
        <taxon>Actinomycetes</taxon>
        <taxon>Micromonosporales</taxon>
        <taxon>Micromonosporaceae</taxon>
        <taxon>Micromonospora</taxon>
    </lineage>
</organism>
<keyword evidence="1" id="KW-1133">Transmembrane helix</keyword>
<dbReference type="InterPro" id="IPR052155">
    <property type="entry name" value="Biofilm_reg_signaling"/>
</dbReference>
<reference evidence="4 6" key="2">
    <citation type="submission" date="2018-08" db="EMBL/GenBank/DDBJ databases">
        <title>Streptomyces kandeliansis sp. nov., an endophytic bacterium isolated from mangrove plant.</title>
        <authorList>
            <person name="Wang R."/>
        </authorList>
    </citation>
    <scope>NUCLEOTIDE SEQUENCE [LARGE SCALE GENOMIC DNA]</scope>
    <source>
        <strain evidence="4">110B</strain>
        <strain evidence="6">H14(2018)</strain>
    </source>
</reference>
<keyword evidence="1" id="KW-0472">Membrane</keyword>
<dbReference type="SUPFAM" id="SSF55073">
    <property type="entry name" value="Nucleotide cyclase"/>
    <property type="match status" value="1"/>
</dbReference>
<name>A0A6N3K931_9ACTN</name>
<protein>
    <submittedName>
        <fullName evidence="4">GGDEF domain-containing protein</fullName>
    </submittedName>
</protein>
<feature type="transmembrane region" description="Helical" evidence="1">
    <location>
        <begin position="36"/>
        <end position="60"/>
    </location>
</feature>
<dbReference type="InterPro" id="IPR029787">
    <property type="entry name" value="Nucleotide_cyclase"/>
</dbReference>
<feature type="domain" description="EAL" evidence="2">
    <location>
        <begin position="544"/>
        <end position="792"/>
    </location>
</feature>
<dbReference type="PROSITE" id="PS50883">
    <property type="entry name" value="EAL"/>
    <property type="match status" value="1"/>
</dbReference>
<dbReference type="RefSeq" id="WP_052165556.1">
    <property type="nucleotide sequence ID" value="NZ_CBDRJA010000010.1"/>
</dbReference>
<gene>
    <name evidence="4" type="ORF">DVH21_29415</name>
    <name evidence="5" type="ORF">F6X54_11170</name>
</gene>
<dbReference type="PROSITE" id="PS50887">
    <property type="entry name" value="GGDEF"/>
    <property type="match status" value="1"/>
</dbReference>
<dbReference type="Gene3D" id="3.30.70.270">
    <property type="match status" value="1"/>
</dbReference>
<evidence type="ECO:0000313" key="5">
    <source>
        <dbReference type="EMBL" id="KAB1116591.1"/>
    </source>
</evidence>
<reference evidence="5 7" key="3">
    <citation type="submission" date="2019-09" db="EMBL/GenBank/DDBJ databases">
        <title>High taxonomic diversity of Micromonospora strains isolated from Medicago sativa nodules in different geographical locations.</title>
        <authorList>
            <person name="Martinez-Hidalgo P."/>
            <person name="Flores-Felix J.D."/>
            <person name="Velazquez E."/>
            <person name="Brau L."/>
            <person name="Trujillo M.E."/>
            <person name="Martinez-Molina E."/>
        </authorList>
    </citation>
    <scope>NUCLEOTIDE SEQUENCE [LARGE SCALE GENOMIC DNA]</scope>
    <source>
        <strain evidence="5 7">ALFB5</strain>
    </source>
</reference>
<dbReference type="Pfam" id="PF00990">
    <property type="entry name" value="GGDEF"/>
    <property type="match status" value="1"/>
</dbReference>
<keyword evidence="7" id="KW-1185">Reference proteome</keyword>
<feature type="transmembrane region" description="Helical" evidence="1">
    <location>
        <begin position="196"/>
        <end position="215"/>
    </location>
</feature>
<dbReference type="SMART" id="SM00052">
    <property type="entry name" value="EAL"/>
    <property type="match status" value="1"/>
</dbReference>
<dbReference type="Pfam" id="PF00563">
    <property type="entry name" value="EAL"/>
    <property type="match status" value="1"/>
</dbReference>
<dbReference type="PANTHER" id="PTHR44757">
    <property type="entry name" value="DIGUANYLATE CYCLASE DGCP"/>
    <property type="match status" value="1"/>
</dbReference>
<dbReference type="Gene3D" id="3.20.20.450">
    <property type="entry name" value="EAL domain"/>
    <property type="match status" value="1"/>
</dbReference>
<feature type="transmembrane region" description="Helical" evidence="1">
    <location>
        <begin position="80"/>
        <end position="102"/>
    </location>
</feature>
<dbReference type="PANTHER" id="PTHR44757:SF2">
    <property type="entry name" value="BIOFILM ARCHITECTURE MAINTENANCE PROTEIN MBAA"/>
    <property type="match status" value="1"/>
</dbReference>
<dbReference type="Proteomes" id="UP000471364">
    <property type="component" value="Unassembled WGS sequence"/>
</dbReference>
<dbReference type="PROSITE" id="PS51257">
    <property type="entry name" value="PROKAR_LIPOPROTEIN"/>
    <property type="match status" value="1"/>
</dbReference>
<evidence type="ECO:0000313" key="7">
    <source>
        <dbReference type="Proteomes" id="UP000471364"/>
    </source>
</evidence>
<dbReference type="InterPro" id="IPR035919">
    <property type="entry name" value="EAL_sf"/>
</dbReference>
<dbReference type="InterPro" id="IPR043128">
    <property type="entry name" value="Rev_trsase/Diguanyl_cyclase"/>
</dbReference>
<evidence type="ECO:0000313" key="6">
    <source>
        <dbReference type="Proteomes" id="UP000253958"/>
    </source>
</evidence>
<proteinExistence type="predicted"/>
<dbReference type="EMBL" id="WAAR01000039">
    <property type="protein sequence ID" value="KAB1116591.1"/>
    <property type="molecule type" value="Genomic_DNA"/>
</dbReference>
<evidence type="ECO:0000313" key="4">
    <source>
        <dbReference type="EMBL" id="AXH93696.1"/>
    </source>
</evidence>
<dbReference type="AlphaFoldDB" id="A0A6N3K931"/>
<dbReference type="Proteomes" id="UP000253958">
    <property type="component" value="Chromosome"/>
</dbReference>
<dbReference type="InterPro" id="IPR000160">
    <property type="entry name" value="GGDEF_dom"/>
</dbReference>
<feature type="domain" description="GGDEF" evidence="3">
    <location>
        <begin position="412"/>
        <end position="543"/>
    </location>
</feature>
<dbReference type="SUPFAM" id="SSF141868">
    <property type="entry name" value="EAL domain-like"/>
    <property type="match status" value="1"/>
</dbReference>